<evidence type="ECO:0000313" key="2">
    <source>
        <dbReference type="Proteomes" id="UP000037432"/>
    </source>
</evidence>
<proteinExistence type="predicted"/>
<dbReference type="InterPro" id="IPR006059">
    <property type="entry name" value="SBP"/>
</dbReference>
<dbReference type="RefSeq" id="WP_048583965.1">
    <property type="nucleotide sequence ID" value="NZ_LFNT01000035.1"/>
</dbReference>
<dbReference type="InterPro" id="IPR050490">
    <property type="entry name" value="Bact_solute-bd_prot1"/>
</dbReference>
<protein>
    <submittedName>
        <fullName evidence="1">ABC transporter substrate-binding protein</fullName>
    </submittedName>
</protein>
<sequence>MAVSRRRFLALGAGAAAGGFGPAGCGSQRSLGDPDEITLWTWDRSVSDELVAQAETKGIPGAQGFRLSRTNIGGHFNTKVRTALAGKSLVPDIIGINSDVATYFPNQDVFVDLNDFGAAELKSRYLDWKWNECITPEGRMIAFPMDTGPTGLFYRADLLQEAGITTDPKELAARAPDWDGFIALGKELRKSQQRAVICPNIRHVWSIRLGQLGSKFMTQDGRYIGDRDELREAFELAYRIGRDGLSAGAPEGSPDLYGVITSGRQPVGIGAVWWGLAFPESAAPKTEGKWRVADPPGGSGNVGGSFLAITKYSKNPEAAYKFITWLQSPENQVKAFTEMSLFPSSPRSFTRPEMREPRPFYGGQRTIEVFGPSALQVRTVYRSPYDRVMDPVFAAELANVESGKRVDTAWRDAQNTIERELTREGAI</sequence>
<dbReference type="PATRIC" id="fig|1938.3.peg.8339"/>
<accession>A0A0J7Z7U6</accession>
<dbReference type="Pfam" id="PF01547">
    <property type="entry name" value="SBP_bac_1"/>
    <property type="match status" value="1"/>
</dbReference>
<dbReference type="PANTHER" id="PTHR43649">
    <property type="entry name" value="ARABINOSE-BINDING PROTEIN-RELATED"/>
    <property type="match status" value="1"/>
</dbReference>
<dbReference type="OrthoDB" id="2515046at2"/>
<gene>
    <name evidence="1" type="ORF">ACM01_26990</name>
</gene>
<dbReference type="AlphaFoldDB" id="A0A0J7Z7U6"/>
<dbReference type="EMBL" id="LFNT01000035">
    <property type="protein sequence ID" value="KMS71557.1"/>
    <property type="molecule type" value="Genomic_DNA"/>
</dbReference>
<dbReference type="Gene3D" id="3.40.190.10">
    <property type="entry name" value="Periplasmic binding protein-like II"/>
    <property type="match status" value="1"/>
</dbReference>
<comment type="caution">
    <text evidence="1">The sequence shown here is derived from an EMBL/GenBank/DDBJ whole genome shotgun (WGS) entry which is preliminary data.</text>
</comment>
<reference evidence="1 2" key="1">
    <citation type="submission" date="2015-06" db="EMBL/GenBank/DDBJ databases">
        <authorList>
            <person name="Ju K.-S."/>
            <person name="Doroghazi J.R."/>
            <person name="Metcalf W.W."/>
        </authorList>
    </citation>
    <scope>NUCLEOTIDE SEQUENCE [LARGE SCALE GENOMIC DNA]</scope>
    <source>
        <strain evidence="1 2">NRRL 3414</strain>
    </source>
</reference>
<dbReference type="InterPro" id="IPR006311">
    <property type="entry name" value="TAT_signal"/>
</dbReference>
<name>A0A0J7Z7U6_STRVR</name>
<evidence type="ECO:0000313" key="1">
    <source>
        <dbReference type="EMBL" id="KMS71557.1"/>
    </source>
</evidence>
<dbReference type="PROSITE" id="PS51318">
    <property type="entry name" value="TAT"/>
    <property type="match status" value="1"/>
</dbReference>
<dbReference type="SUPFAM" id="SSF53850">
    <property type="entry name" value="Periplasmic binding protein-like II"/>
    <property type="match status" value="1"/>
</dbReference>
<dbReference type="Proteomes" id="UP000037432">
    <property type="component" value="Unassembled WGS sequence"/>
</dbReference>
<organism evidence="1 2">
    <name type="scientific">Streptomyces viridochromogenes</name>
    <dbReference type="NCBI Taxonomy" id="1938"/>
    <lineage>
        <taxon>Bacteria</taxon>
        <taxon>Bacillati</taxon>
        <taxon>Actinomycetota</taxon>
        <taxon>Actinomycetes</taxon>
        <taxon>Kitasatosporales</taxon>
        <taxon>Streptomycetaceae</taxon>
        <taxon>Streptomyces</taxon>
    </lineage>
</organism>
<dbReference type="PANTHER" id="PTHR43649:SF32">
    <property type="entry name" value="SUGAR BINDING SECRETED PROTEIN"/>
    <property type="match status" value="1"/>
</dbReference>